<dbReference type="Gene3D" id="3.30.1340.30">
    <property type="match status" value="1"/>
</dbReference>
<gene>
    <name evidence="2" type="ORF">EYB58_20955</name>
</gene>
<evidence type="ECO:0000313" key="3">
    <source>
        <dbReference type="Proteomes" id="UP000293902"/>
    </source>
</evidence>
<reference evidence="2 3" key="1">
    <citation type="submission" date="2019-02" db="EMBL/GenBank/DDBJ databases">
        <title>Complete genome sequence of Desulfobacter hydrogenophilus AcRS1.</title>
        <authorList>
            <person name="Marietou A."/>
            <person name="Lund M.B."/>
            <person name="Marshall I.P.G."/>
            <person name="Schreiber L."/>
            <person name="Jorgensen B."/>
        </authorList>
    </citation>
    <scope>NUCLEOTIDE SEQUENCE [LARGE SCALE GENOMIC DNA]</scope>
    <source>
        <strain evidence="2 3">AcRS1</strain>
    </source>
</reference>
<dbReference type="EMBL" id="CP036313">
    <property type="protein sequence ID" value="QBH15171.1"/>
    <property type="molecule type" value="Genomic_DNA"/>
</dbReference>
<sequence length="140" mass="15966">MNIDVDADGGVATLSGMVSSEVEKQMAHKLAENTSCVYRVNNKLKEISYAFLGSIIFNHCACSRRSWFWRNCRCFRGDRKNTVFYILNRFHCFIDNGQADTTTNLILILDIIRHNSHGIAWSINTEAQPTTKHESNSVTY</sequence>
<keyword evidence="3" id="KW-1185">Reference proteome</keyword>
<dbReference type="InterPro" id="IPR007055">
    <property type="entry name" value="BON_dom"/>
</dbReference>
<dbReference type="Pfam" id="PF04972">
    <property type="entry name" value="BON"/>
    <property type="match status" value="1"/>
</dbReference>
<proteinExistence type="predicted"/>
<name>A0ABX5RJY9_9BACT</name>
<feature type="domain" description="BON" evidence="1">
    <location>
        <begin position="1"/>
        <end position="48"/>
    </location>
</feature>
<dbReference type="PROSITE" id="PS50914">
    <property type="entry name" value="BON"/>
    <property type="match status" value="1"/>
</dbReference>
<protein>
    <submittedName>
        <fullName evidence="2">BON domain-containing protein</fullName>
    </submittedName>
</protein>
<evidence type="ECO:0000313" key="2">
    <source>
        <dbReference type="EMBL" id="QBH15171.1"/>
    </source>
</evidence>
<evidence type="ECO:0000259" key="1">
    <source>
        <dbReference type="PROSITE" id="PS50914"/>
    </source>
</evidence>
<dbReference type="Proteomes" id="UP000293902">
    <property type="component" value="Chromosome"/>
</dbReference>
<organism evidence="2 3">
    <name type="scientific">Desulfobacter hydrogenophilus</name>
    <dbReference type="NCBI Taxonomy" id="2291"/>
    <lineage>
        <taxon>Bacteria</taxon>
        <taxon>Pseudomonadati</taxon>
        <taxon>Thermodesulfobacteriota</taxon>
        <taxon>Desulfobacteria</taxon>
        <taxon>Desulfobacterales</taxon>
        <taxon>Desulfobacteraceae</taxon>
        <taxon>Desulfobacter</taxon>
    </lineage>
</organism>
<accession>A0ABX5RJY9</accession>